<sequence>MFVLFNFVLLLTVFKLNNVLDCEGVRLVPKTRLPHGGILVGSYIDTANGNQIRAFRGIPYAKPPVGHLRFRRPKPAETWTGERLANSDGNACLSQNIFERDFRTVGDEDCLYLNVYTPKQTNREPLSVMVWFHGGGYLSGTGNSDLYGPERLLDHNIVLVSGNYRLGVLGFLSTGTKDCPGNNGLKDQVMILKWVEENIAAFGGNPNDVTIFGQSSGGASVGLHMFSHLSKGLFHKSILQSGTNFNVWAVGEESVILERTKKIGRLLDCSKRGDNWKPFIDCLRTKPAVEVASTILELFEYDIDPADVLPPVVEPDSKRAFLTKHPYEFEIAPSANVPVVVGILSEDGAMKSGPLLNLRKRDFTKRFRKALPIILFYDHKPEYIRNGITDRIDEFYFQRKHNWSKENHYNLTNLFTDAWFGWGMDKFLRNRFDTAAYTEVGPTYVYLFDHRGPMSVSVYLQAGPEYYGVCHLDELLYLFFFKSLNIQGDSNDDKMKWALPYMWTNFAKTGNPTPRTSEISKWIPANQFPLNYAHIGRKTLWDWTILSNEVGFREERMQFWRDMEEIFH</sequence>
<dbReference type="PANTHER" id="PTHR11559">
    <property type="entry name" value="CARBOXYLESTERASE"/>
    <property type="match status" value="1"/>
</dbReference>
<dbReference type="AlphaFoldDB" id="A0A7R8UW60"/>
<reference evidence="8 9" key="1">
    <citation type="submission" date="2020-11" db="EMBL/GenBank/DDBJ databases">
        <authorList>
            <person name="Wallbank WR R."/>
            <person name="Pardo Diaz C."/>
            <person name="Kozak K."/>
            <person name="Martin S."/>
            <person name="Jiggins C."/>
            <person name="Moest M."/>
            <person name="Warren A I."/>
            <person name="Generalovic N T."/>
            <person name="Byers J.R.P. K."/>
            <person name="Montejo-Kovacevich G."/>
            <person name="Yen C E."/>
        </authorList>
    </citation>
    <scope>NUCLEOTIDE SEQUENCE [LARGE SCALE GENOMIC DNA]</scope>
</reference>
<dbReference type="InterPro" id="IPR002018">
    <property type="entry name" value="CarbesteraseB"/>
</dbReference>
<name>A0A7R8UW60_HERIL</name>
<keyword evidence="3 6" id="KW-0378">Hydrolase</keyword>
<dbReference type="PROSITE" id="PS00941">
    <property type="entry name" value="CARBOXYLESTERASE_B_2"/>
    <property type="match status" value="1"/>
</dbReference>
<feature type="chain" id="PRO_5031607304" description="Carboxylic ester hydrolase" evidence="6">
    <location>
        <begin position="25"/>
        <end position="568"/>
    </location>
</feature>
<evidence type="ECO:0000256" key="6">
    <source>
        <dbReference type="RuleBase" id="RU361235"/>
    </source>
</evidence>
<evidence type="ECO:0000256" key="4">
    <source>
        <dbReference type="ARBA" id="ARBA00023157"/>
    </source>
</evidence>
<dbReference type="OMA" id="HIRSCEC"/>
<evidence type="ECO:0000313" key="8">
    <source>
        <dbReference type="EMBL" id="CAD7087656.1"/>
    </source>
</evidence>
<evidence type="ECO:0000256" key="5">
    <source>
        <dbReference type="ARBA" id="ARBA00023180"/>
    </source>
</evidence>
<keyword evidence="4" id="KW-1015">Disulfide bond</keyword>
<dbReference type="InParanoid" id="A0A7R8UW60"/>
<evidence type="ECO:0000256" key="1">
    <source>
        <dbReference type="ARBA" id="ARBA00005964"/>
    </source>
</evidence>
<dbReference type="Gene3D" id="3.40.50.1820">
    <property type="entry name" value="alpha/beta hydrolase"/>
    <property type="match status" value="1"/>
</dbReference>
<feature type="signal peptide" evidence="6">
    <location>
        <begin position="1"/>
        <end position="24"/>
    </location>
</feature>
<keyword evidence="6" id="KW-0732">Signal</keyword>
<dbReference type="GO" id="GO:0052689">
    <property type="term" value="F:carboxylic ester hydrolase activity"/>
    <property type="evidence" value="ECO:0007669"/>
    <property type="project" value="UniProtKB-KW"/>
</dbReference>
<dbReference type="EMBL" id="LR899012">
    <property type="protein sequence ID" value="CAD7087656.1"/>
    <property type="molecule type" value="Genomic_DNA"/>
</dbReference>
<dbReference type="OrthoDB" id="19653at2759"/>
<dbReference type="EC" id="3.1.1.-" evidence="6"/>
<dbReference type="InterPro" id="IPR019819">
    <property type="entry name" value="Carboxylesterase_B_CS"/>
</dbReference>
<organism evidence="8 9">
    <name type="scientific">Hermetia illucens</name>
    <name type="common">Black soldier fly</name>
    <dbReference type="NCBI Taxonomy" id="343691"/>
    <lineage>
        <taxon>Eukaryota</taxon>
        <taxon>Metazoa</taxon>
        <taxon>Ecdysozoa</taxon>
        <taxon>Arthropoda</taxon>
        <taxon>Hexapoda</taxon>
        <taxon>Insecta</taxon>
        <taxon>Pterygota</taxon>
        <taxon>Neoptera</taxon>
        <taxon>Endopterygota</taxon>
        <taxon>Diptera</taxon>
        <taxon>Brachycera</taxon>
        <taxon>Stratiomyomorpha</taxon>
        <taxon>Stratiomyidae</taxon>
        <taxon>Hermetiinae</taxon>
        <taxon>Hermetia</taxon>
    </lineage>
</organism>
<keyword evidence="9" id="KW-1185">Reference proteome</keyword>
<evidence type="ECO:0000256" key="3">
    <source>
        <dbReference type="ARBA" id="ARBA00022801"/>
    </source>
</evidence>
<dbReference type="InterPro" id="IPR019826">
    <property type="entry name" value="Carboxylesterase_B_AS"/>
</dbReference>
<dbReference type="InterPro" id="IPR050309">
    <property type="entry name" value="Type-B_Carboxylest/Lipase"/>
</dbReference>
<proteinExistence type="inferred from homology"/>
<comment type="similarity">
    <text evidence="1 6">Belongs to the type-B carboxylesterase/lipase family.</text>
</comment>
<evidence type="ECO:0000313" key="9">
    <source>
        <dbReference type="Proteomes" id="UP000594454"/>
    </source>
</evidence>
<dbReference type="Proteomes" id="UP000594454">
    <property type="component" value="Chromosome 4"/>
</dbReference>
<gene>
    <name evidence="8" type="ORF">HERILL_LOCUS10348</name>
</gene>
<keyword evidence="5" id="KW-0325">Glycoprotein</keyword>
<dbReference type="PROSITE" id="PS00122">
    <property type="entry name" value="CARBOXYLESTERASE_B_1"/>
    <property type="match status" value="1"/>
</dbReference>
<dbReference type="SUPFAM" id="SSF53474">
    <property type="entry name" value="alpha/beta-Hydrolases"/>
    <property type="match status" value="1"/>
</dbReference>
<dbReference type="InterPro" id="IPR029058">
    <property type="entry name" value="AB_hydrolase_fold"/>
</dbReference>
<keyword evidence="2" id="KW-0719">Serine esterase</keyword>
<accession>A0A7R8UW60</accession>
<protein>
    <recommendedName>
        <fullName evidence="6">Carboxylic ester hydrolase</fullName>
        <ecNumber evidence="6">3.1.1.-</ecNumber>
    </recommendedName>
</protein>
<dbReference type="Pfam" id="PF00135">
    <property type="entry name" value="COesterase"/>
    <property type="match status" value="1"/>
</dbReference>
<evidence type="ECO:0000256" key="2">
    <source>
        <dbReference type="ARBA" id="ARBA00022487"/>
    </source>
</evidence>
<feature type="domain" description="Carboxylesterase type B" evidence="7">
    <location>
        <begin position="36"/>
        <end position="560"/>
    </location>
</feature>
<evidence type="ECO:0000259" key="7">
    <source>
        <dbReference type="Pfam" id="PF00135"/>
    </source>
</evidence>